<dbReference type="AlphaFoldDB" id="A0AAN6QFC3"/>
<keyword evidence="4 7" id="KW-0472">Membrane</keyword>
<feature type="region of interest" description="Disordered" evidence="6">
    <location>
        <begin position="257"/>
        <end position="285"/>
    </location>
</feature>
<feature type="region of interest" description="Disordered" evidence="6">
    <location>
        <begin position="313"/>
        <end position="332"/>
    </location>
</feature>
<dbReference type="GO" id="GO:0016020">
    <property type="term" value="C:membrane"/>
    <property type="evidence" value="ECO:0007669"/>
    <property type="project" value="UniProtKB-SubCell"/>
</dbReference>
<evidence type="ECO:0000259" key="8">
    <source>
        <dbReference type="Pfam" id="PF20684"/>
    </source>
</evidence>
<dbReference type="InterPro" id="IPR049326">
    <property type="entry name" value="Rhodopsin_dom_fungi"/>
</dbReference>
<dbReference type="RefSeq" id="XP_064666772.1">
    <property type="nucleotide sequence ID" value="XM_064809384.1"/>
</dbReference>
<keyword evidence="3 7" id="KW-1133">Transmembrane helix</keyword>
<evidence type="ECO:0000256" key="6">
    <source>
        <dbReference type="SAM" id="MobiDB-lite"/>
    </source>
</evidence>
<evidence type="ECO:0000256" key="7">
    <source>
        <dbReference type="SAM" id="Phobius"/>
    </source>
</evidence>
<dbReference type="Proteomes" id="UP001302812">
    <property type="component" value="Unassembled WGS sequence"/>
</dbReference>
<name>A0AAN6QFC3_9PEZI</name>
<feature type="transmembrane region" description="Helical" evidence="7">
    <location>
        <begin position="43"/>
        <end position="68"/>
    </location>
</feature>
<feature type="transmembrane region" description="Helical" evidence="7">
    <location>
        <begin position="199"/>
        <end position="224"/>
    </location>
</feature>
<feature type="compositionally biased region" description="Basic and acidic residues" evidence="6">
    <location>
        <begin position="257"/>
        <end position="280"/>
    </location>
</feature>
<accession>A0AAN6QFC3</accession>
<dbReference type="InterPro" id="IPR052337">
    <property type="entry name" value="SAT4-like"/>
</dbReference>
<comment type="caution">
    <text evidence="9">The sequence shown here is derived from an EMBL/GenBank/DDBJ whole genome shotgun (WGS) entry which is preliminary data.</text>
</comment>
<proteinExistence type="inferred from homology"/>
<evidence type="ECO:0000256" key="4">
    <source>
        <dbReference type="ARBA" id="ARBA00023136"/>
    </source>
</evidence>
<dbReference type="Pfam" id="PF20684">
    <property type="entry name" value="Fung_rhodopsin"/>
    <property type="match status" value="1"/>
</dbReference>
<comment type="similarity">
    <text evidence="5">Belongs to the SAT4 family.</text>
</comment>
<evidence type="ECO:0000256" key="1">
    <source>
        <dbReference type="ARBA" id="ARBA00004141"/>
    </source>
</evidence>
<gene>
    <name evidence="9" type="ORF">N656DRAFT_361436</name>
</gene>
<dbReference type="EMBL" id="MU853358">
    <property type="protein sequence ID" value="KAK4109202.1"/>
    <property type="molecule type" value="Genomic_DNA"/>
</dbReference>
<keyword evidence="2 7" id="KW-0812">Transmembrane</keyword>
<feature type="domain" description="Rhodopsin" evidence="8">
    <location>
        <begin position="2"/>
        <end position="230"/>
    </location>
</feature>
<reference evidence="9" key="1">
    <citation type="journal article" date="2023" name="Mol. Phylogenet. Evol.">
        <title>Genome-scale phylogeny and comparative genomics of the fungal order Sordariales.</title>
        <authorList>
            <person name="Hensen N."/>
            <person name="Bonometti L."/>
            <person name="Westerberg I."/>
            <person name="Brannstrom I.O."/>
            <person name="Guillou S."/>
            <person name="Cros-Aarteil S."/>
            <person name="Calhoun S."/>
            <person name="Haridas S."/>
            <person name="Kuo A."/>
            <person name="Mondo S."/>
            <person name="Pangilinan J."/>
            <person name="Riley R."/>
            <person name="LaButti K."/>
            <person name="Andreopoulos B."/>
            <person name="Lipzen A."/>
            <person name="Chen C."/>
            <person name="Yan M."/>
            <person name="Daum C."/>
            <person name="Ng V."/>
            <person name="Clum A."/>
            <person name="Steindorff A."/>
            <person name="Ohm R.A."/>
            <person name="Martin F."/>
            <person name="Silar P."/>
            <person name="Natvig D.O."/>
            <person name="Lalanne C."/>
            <person name="Gautier V."/>
            <person name="Ament-Velasquez S.L."/>
            <person name="Kruys A."/>
            <person name="Hutchinson M.I."/>
            <person name="Powell A.J."/>
            <person name="Barry K."/>
            <person name="Miller A.N."/>
            <person name="Grigoriev I.V."/>
            <person name="Debuchy R."/>
            <person name="Gladieux P."/>
            <person name="Hiltunen Thoren M."/>
            <person name="Johannesson H."/>
        </authorList>
    </citation>
    <scope>NUCLEOTIDE SEQUENCE</scope>
    <source>
        <strain evidence="9">CBS 508.74</strain>
    </source>
</reference>
<dbReference type="PANTHER" id="PTHR33048">
    <property type="entry name" value="PTH11-LIKE INTEGRAL MEMBRANE PROTEIN (AFU_ORTHOLOGUE AFUA_5G11245)"/>
    <property type="match status" value="1"/>
</dbReference>
<evidence type="ECO:0000256" key="2">
    <source>
        <dbReference type="ARBA" id="ARBA00022692"/>
    </source>
</evidence>
<feature type="compositionally biased region" description="Basic and acidic residues" evidence="6">
    <location>
        <begin position="313"/>
        <end position="329"/>
    </location>
</feature>
<keyword evidence="10" id="KW-1185">Reference proteome</keyword>
<feature type="transmembrane region" description="Helical" evidence="7">
    <location>
        <begin position="131"/>
        <end position="155"/>
    </location>
</feature>
<organism evidence="9 10">
    <name type="scientific">Canariomyces notabilis</name>
    <dbReference type="NCBI Taxonomy" id="2074819"/>
    <lineage>
        <taxon>Eukaryota</taxon>
        <taxon>Fungi</taxon>
        <taxon>Dikarya</taxon>
        <taxon>Ascomycota</taxon>
        <taxon>Pezizomycotina</taxon>
        <taxon>Sordariomycetes</taxon>
        <taxon>Sordariomycetidae</taxon>
        <taxon>Sordariales</taxon>
        <taxon>Chaetomiaceae</taxon>
        <taxon>Canariomyces</taxon>
    </lineage>
</organism>
<evidence type="ECO:0000313" key="10">
    <source>
        <dbReference type="Proteomes" id="UP001302812"/>
    </source>
</evidence>
<feature type="transmembrane region" description="Helical" evidence="7">
    <location>
        <begin position="167"/>
        <end position="187"/>
    </location>
</feature>
<evidence type="ECO:0000256" key="3">
    <source>
        <dbReference type="ARBA" id="ARBA00022989"/>
    </source>
</evidence>
<evidence type="ECO:0000256" key="5">
    <source>
        <dbReference type="ARBA" id="ARBA00038359"/>
    </source>
</evidence>
<dbReference type="GeneID" id="89933508"/>
<protein>
    <recommendedName>
        <fullName evidence="8">Rhodopsin domain-containing protein</fullName>
    </recommendedName>
</protein>
<dbReference type="PANTHER" id="PTHR33048:SF31">
    <property type="entry name" value="INTEGRAL MEMBRANE PROTEIN"/>
    <property type="match status" value="1"/>
</dbReference>
<evidence type="ECO:0000313" key="9">
    <source>
        <dbReference type="EMBL" id="KAK4109202.1"/>
    </source>
</evidence>
<comment type="subcellular location">
    <subcellularLocation>
        <location evidence="1">Membrane</location>
        <topology evidence="1">Multi-pass membrane protein</topology>
    </subcellularLocation>
</comment>
<reference evidence="9" key="2">
    <citation type="submission" date="2023-05" db="EMBL/GenBank/DDBJ databases">
        <authorList>
            <consortium name="Lawrence Berkeley National Laboratory"/>
            <person name="Steindorff A."/>
            <person name="Hensen N."/>
            <person name="Bonometti L."/>
            <person name="Westerberg I."/>
            <person name="Brannstrom I.O."/>
            <person name="Guillou S."/>
            <person name="Cros-Aarteil S."/>
            <person name="Calhoun S."/>
            <person name="Haridas S."/>
            <person name="Kuo A."/>
            <person name="Mondo S."/>
            <person name="Pangilinan J."/>
            <person name="Riley R."/>
            <person name="Labutti K."/>
            <person name="Andreopoulos B."/>
            <person name="Lipzen A."/>
            <person name="Chen C."/>
            <person name="Yanf M."/>
            <person name="Daum C."/>
            <person name="Ng V."/>
            <person name="Clum A."/>
            <person name="Ohm R."/>
            <person name="Martin F."/>
            <person name="Silar P."/>
            <person name="Natvig D."/>
            <person name="Lalanne C."/>
            <person name="Gautier V."/>
            <person name="Ament-Velasquez S.L."/>
            <person name="Kruys A."/>
            <person name="Hutchinson M.I."/>
            <person name="Powell A.J."/>
            <person name="Barry K."/>
            <person name="Miller A.N."/>
            <person name="Grigoriev I.V."/>
            <person name="Debuchy R."/>
            <person name="Gladieux P."/>
            <person name="Thoren M.H."/>
            <person name="Johannesson H."/>
        </authorList>
    </citation>
    <scope>NUCLEOTIDE SEQUENCE</scope>
    <source>
        <strain evidence="9">CBS 508.74</strain>
    </source>
</reference>
<feature type="transmembrane region" description="Helical" evidence="7">
    <location>
        <begin position="80"/>
        <end position="102"/>
    </location>
</feature>
<sequence>MTVALPCFTVLSVACIACAFTGIGALNSTLSRPGNEKYQEKGLFWFFLFEVFYCVNIIPVKLSISLALIRIAENRKAYVYAQYGVMALFTVMNLIAGFYIVFHCNPVSAAWDTSALKNGGHCNPNAWLAKVYYATTAVNIFTDWVTAFMPIPLLWNVQLNRNTKISVVCILGLGFFASISACVRLKYTVNLEAHENYLYALADIVIWGYAENGLGLIVGCVMTLRPLFRRVLGLGGDTSQGKSYGISSTTAKDRFGTKLRGSRKDGKDDGGYEMDPHNEPASRGYANGMTLTEVLGGNKLDREEDVSSFETESQKKILRDGSDMAKRGDAQPLQGIMVTTHVNLTHDESRHHDKSPSF</sequence>